<feature type="compositionally biased region" description="Polar residues" evidence="6">
    <location>
        <begin position="78"/>
        <end position="93"/>
    </location>
</feature>
<evidence type="ECO:0000313" key="8">
    <source>
        <dbReference type="EMBL" id="KAL2828848.1"/>
    </source>
</evidence>
<keyword evidence="9" id="KW-1185">Reference proteome</keyword>
<evidence type="ECO:0000256" key="5">
    <source>
        <dbReference type="ARBA" id="ARBA00023242"/>
    </source>
</evidence>
<dbReference type="SMART" id="SM00906">
    <property type="entry name" value="Fungal_trans"/>
    <property type="match status" value="1"/>
</dbReference>
<keyword evidence="5" id="KW-0539">Nucleus</keyword>
<dbReference type="PANTHER" id="PTHR47425">
    <property type="entry name" value="FARB-RELATED"/>
    <property type="match status" value="1"/>
</dbReference>
<evidence type="ECO:0000256" key="1">
    <source>
        <dbReference type="ARBA" id="ARBA00022723"/>
    </source>
</evidence>
<dbReference type="Gene3D" id="4.10.240.10">
    <property type="entry name" value="Zn(2)-C6 fungal-type DNA-binding domain"/>
    <property type="match status" value="1"/>
</dbReference>
<dbReference type="CDD" id="cd00067">
    <property type="entry name" value="GAL4"/>
    <property type="match status" value="1"/>
</dbReference>
<dbReference type="InterPro" id="IPR007219">
    <property type="entry name" value="XnlR_reg_dom"/>
</dbReference>
<feature type="compositionally biased region" description="Basic and acidic residues" evidence="6">
    <location>
        <begin position="59"/>
        <end position="70"/>
    </location>
</feature>
<dbReference type="Pfam" id="PF00172">
    <property type="entry name" value="Zn_clus"/>
    <property type="match status" value="1"/>
</dbReference>
<proteinExistence type="predicted"/>
<dbReference type="PANTHER" id="PTHR47425:SF2">
    <property type="entry name" value="FARB-RELATED"/>
    <property type="match status" value="1"/>
</dbReference>
<evidence type="ECO:0000256" key="3">
    <source>
        <dbReference type="ARBA" id="ARBA00023125"/>
    </source>
</evidence>
<evidence type="ECO:0000256" key="6">
    <source>
        <dbReference type="SAM" id="MobiDB-lite"/>
    </source>
</evidence>
<accession>A0ABR4IM67</accession>
<dbReference type="SUPFAM" id="SSF57701">
    <property type="entry name" value="Zn2/Cys6 DNA-binding domain"/>
    <property type="match status" value="1"/>
</dbReference>
<feature type="region of interest" description="Disordered" evidence="6">
    <location>
        <begin position="59"/>
        <end position="96"/>
    </location>
</feature>
<dbReference type="Proteomes" id="UP001610446">
    <property type="component" value="Unassembled WGS sequence"/>
</dbReference>
<comment type="caution">
    <text evidence="8">The sequence shown here is derived from an EMBL/GenBank/DDBJ whole genome shotgun (WGS) entry which is preliminary data.</text>
</comment>
<dbReference type="SMART" id="SM00066">
    <property type="entry name" value="GAL4"/>
    <property type="match status" value="1"/>
</dbReference>
<feature type="region of interest" description="Disordered" evidence="6">
    <location>
        <begin position="672"/>
        <end position="699"/>
    </location>
</feature>
<keyword evidence="1" id="KW-0479">Metal-binding</keyword>
<dbReference type="Pfam" id="PF04082">
    <property type="entry name" value="Fungal_trans"/>
    <property type="match status" value="1"/>
</dbReference>
<keyword evidence="3" id="KW-0238">DNA-binding</keyword>
<keyword evidence="4" id="KW-0804">Transcription</keyword>
<dbReference type="InterPro" id="IPR001138">
    <property type="entry name" value="Zn2Cys6_DnaBD"/>
</dbReference>
<dbReference type="InterPro" id="IPR036864">
    <property type="entry name" value="Zn2-C6_fun-type_DNA-bd_sf"/>
</dbReference>
<dbReference type="InterPro" id="IPR052761">
    <property type="entry name" value="Fungal_Detox/Toxin_TFs"/>
</dbReference>
<dbReference type="EMBL" id="JBFXLU010000350">
    <property type="protein sequence ID" value="KAL2828848.1"/>
    <property type="molecule type" value="Genomic_DNA"/>
</dbReference>
<feature type="domain" description="Zn(2)-C6 fungal-type" evidence="7">
    <location>
        <begin position="25"/>
        <end position="55"/>
    </location>
</feature>
<protein>
    <submittedName>
        <fullName evidence="8">Fungal-specific transcription factor domain-containing protein</fullName>
    </submittedName>
</protein>
<keyword evidence="2" id="KW-0805">Transcription regulation</keyword>
<evidence type="ECO:0000259" key="7">
    <source>
        <dbReference type="PROSITE" id="PS50048"/>
    </source>
</evidence>
<reference evidence="8 9" key="1">
    <citation type="submission" date="2024-07" db="EMBL/GenBank/DDBJ databases">
        <title>Section-level genome sequencing and comparative genomics of Aspergillus sections Usti and Cavernicolus.</title>
        <authorList>
            <consortium name="Lawrence Berkeley National Laboratory"/>
            <person name="Nybo J.L."/>
            <person name="Vesth T.C."/>
            <person name="Theobald S."/>
            <person name="Frisvad J.C."/>
            <person name="Larsen T.O."/>
            <person name="Kjaerboelling I."/>
            <person name="Rothschild-Mancinelli K."/>
            <person name="Lyhne E.K."/>
            <person name="Kogle M.E."/>
            <person name="Barry K."/>
            <person name="Clum A."/>
            <person name="Na H."/>
            <person name="Ledsgaard L."/>
            <person name="Lin J."/>
            <person name="Lipzen A."/>
            <person name="Kuo A."/>
            <person name="Riley R."/>
            <person name="Mondo S."/>
            <person name="Labutti K."/>
            <person name="Haridas S."/>
            <person name="Pangalinan J."/>
            <person name="Salamov A.A."/>
            <person name="Simmons B.A."/>
            <person name="Magnuson J.K."/>
            <person name="Chen J."/>
            <person name="Drula E."/>
            <person name="Henrissat B."/>
            <person name="Wiebenga A."/>
            <person name="Lubbers R.J."/>
            <person name="Gomes A.C."/>
            <person name="Makela M.R."/>
            <person name="Stajich J."/>
            <person name="Grigoriev I.V."/>
            <person name="Mortensen U.H."/>
            <person name="De Vries R.P."/>
            <person name="Baker S.E."/>
            <person name="Andersen M.R."/>
        </authorList>
    </citation>
    <scope>NUCLEOTIDE SEQUENCE [LARGE SCALE GENOMIC DNA]</scope>
    <source>
        <strain evidence="8 9">CBS 123904</strain>
    </source>
</reference>
<dbReference type="PROSITE" id="PS00463">
    <property type="entry name" value="ZN2_CY6_FUNGAL_1"/>
    <property type="match status" value="1"/>
</dbReference>
<gene>
    <name evidence="8" type="ORF">BJY01DRAFT_255221</name>
</gene>
<evidence type="ECO:0000313" key="9">
    <source>
        <dbReference type="Proteomes" id="UP001610446"/>
    </source>
</evidence>
<name>A0ABR4IM67_9EURO</name>
<evidence type="ECO:0000256" key="4">
    <source>
        <dbReference type="ARBA" id="ARBA00023163"/>
    </source>
</evidence>
<dbReference type="CDD" id="cd12148">
    <property type="entry name" value="fungal_TF_MHR"/>
    <property type="match status" value="1"/>
</dbReference>
<dbReference type="PROSITE" id="PS50048">
    <property type="entry name" value="ZN2_CY6_FUNGAL_2"/>
    <property type="match status" value="1"/>
</dbReference>
<sequence>MDAITFETTNVPDPATARRKRSRVACDFCHSRKVRCDLTVTGAPCTNCRLDQQSCFVRESRNKRPKRSDGRNIAAQRRPSTAATTSQAGQLATLSPPGMTITEALENTLAEETLLDFPFAAFSSPDRSFPTRVEGGLSSIAPTLGENSSSSDVSTLDKSVIFPYYEFLELKQLSELSPADVRYLDSKGCFRVPATPYLEDYLHEYFLHVHPCMPVVDEAEFWSSYEKEGRSDDTKVSLLLFQAMLFAASAFVPSSSIRASGFLDSHEARETLHRRAALLLQLAADTDHTTMAQAALLLSFQSSAVDVYSNTTFLSTAIHAARASQAHLYKALHHLTERQRLYKKRLWWCCVVRDRTIALGVRRPLQITPETFDPHHDRLVEEDLECEMQRSRVYDTDIKQCLIKVFLVQCDLAVALTSTIMTVFPPNCVPIPMSPTREDLLRVFAASEGCRQELKVWYEKAEGQLRHASRTGLGRTSFMTLYVDLQWIYYFTAQMALSHFIIFMSSTSSHALKPDWIMRLDISKSDLMTAFIGLKNVFKRLVASNLAGHLPISASAYTAVPLLLISLDVELSASENQKEKRMRDLSFCAEAMKQYGHRFRFAQFVSEIVCKVLRLMNGGMFAASPPGMPEEAGNRPRAWSELYLYAPQLYFKLLFSLEYSLSWGKVPSAQQFPDWSRTTSVSRATPSPKSHKSPSANRRLSVGLNNQVPRYEMQPGLAGFGQNPVSAWMAGEEWESLLSLPPVLSAPVYCGEATAPENDDEVTIALASPSVMSPEKIQPLPRVSAAGSDGCESISDTLSFMLQYSCPAIG</sequence>
<organism evidence="8 9">
    <name type="scientific">Aspergillus pseudoustus</name>
    <dbReference type="NCBI Taxonomy" id="1810923"/>
    <lineage>
        <taxon>Eukaryota</taxon>
        <taxon>Fungi</taxon>
        <taxon>Dikarya</taxon>
        <taxon>Ascomycota</taxon>
        <taxon>Pezizomycotina</taxon>
        <taxon>Eurotiomycetes</taxon>
        <taxon>Eurotiomycetidae</taxon>
        <taxon>Eurotiales</taxon>
        <taxon>Aspergillaceae</taxon>
        <taxon>Aspergillus</taxon>
        <taxon>Aspergillus subgen. Nidulantes</taxon>
    </lineage>
</organism>
<evidence type="ECO:0000256" key="2">
    <source>
        <dbReference type="ARBA" id="ARBA00023015"/>
    </source>
</evidence>